<name>A0A6J5KL02_9CAUD</name>
<evidence type="ECO:0000313" key="1">
    <source>
        <dbReference type="EMBL" id="CAB4121816.1"/>
    </source>
</evidence>
<sequence length="255" mass="27856">MAKAQIIGTPEADIADSGLLDELLAKLDDDVIDETVIEDTPVVSEAEIEMAVAGAVKDEAMIAAYAEQPAGSDTVEVAVVEKPAKKAKVAKAPKEPKEKKGRIYFSKKSDRIKHKLGDKVGDFLILEMSDATLDADTLKARQEEILSDIDTKLAKKVGEKAAQLLDWYSKGGKLNEIMRRAFTVLVTENELTSGDKGNLQQDLLAKPYSLGTARSQANQVFMLFPFFKITVKEKGRMIMNPDSVMLAKARSQLGI</sequence>
<reference evidence="1" key="1">
    <citation type="submission" date="2020-04" db="EMBL/GenBank/DDBJ databases">
        <authorList>
            <person name="Chiriac C."/>
            <person name="Salcher M."/>
            <person name="Ghai R."/>
            <person name="Kavagutti S V."/>
        </authorList>
    </citation>
    <scope>NUCLEOTIDE SEQUENCE</scope>
</reference>
<organism evidence="1">
    <name type="scientific">uncultured Caudovirales phage</name>
    <dbReference type="NCBI Taxonomy" id="2100421"/>
    <lineage>
        <taxon>Viruses</taxon>
        <taxon>Duplodnaviria</taxon>
        <taxon>Heunggongvirae</taxon>
        <taxon>Uroviricota</taxon>
        <taxon>Caudoviricetes</taxon>
        <taxon>Peduoviridae</taxon>
        <taxon>Maltschvirus</taxon>
        <taxon>Maltschvirus maltsch</taxon>
    </lineage>
</organism>
<proteinExistence type="predicted"/>
<evidence type="ECO:0000313" key="2">
    <source>
        <dbReference type="EMBL" id="CAB4123842.1"/>
    </source>
</evidence>
<gene>
    <name evidence="3" type="ORF">UFOVP220_57</name>
    <name evidence="1" type="ORF">UFOVP26_31</name>
    <name evidence="2" type="ORF">UFOVP44_66</name>
</gene>
<dbReference type="EMBL" id="LR796176">
    <property type="protein sequence ID" value="CAB4123842.1"/>
    <property type="molecule type" value="Genomic_DNA"/>
</dbReference>
<dbReference type="EMBL" id="LR796152">
    <property type="protein sequence ID" value="CAB4121816.1"/>
    <property type="molecule type" value="Genomic_DNA"/>
</dbReference>
<evidence type="ECO:0000313" key="3">
    <source>
        <dbReference type="EMBL" id="CAB5219280.1"/>
    </source>
</evidence>
<dbReference type="EMBL" id="LR798268">
    <property type="protein sequence ID" value="CAB5219280.1"/>
    <property type="molecule type" value="Genomic_DNA"/>
</dbReference>
<accession>A0A6J5KL02</accession>
<protein>
    <submittedName>
        <fullName evidence="1">Uncharacterized protein</fullName>
    </submittedName>
</protein>